<dbReference type="KEGG" id="ark:D6B99_11055"/>
<dbReference type="OrthoDB" id="9801814at2"/>
<dbReference type="Pfam" id="PF25876">
    <property type="entry name" value="HH_MFP_RND"/>
    <property type="match status" value="1"/>
</dbReference>
<dbReference type="GO" id="GO:0022857">
    <property type="term" value="F:transmembrane transporter activity"/>
    <property type="evidence" value="ECO:0007669"/>
    <property type="project" value="InterPro"/>
</dbReference>
<feature type="domain" description="Multidrug resistance protein MdtA-like barrel-sandwich hybrid" evidence="4">
    <location>
        <begin position="69"/>
        <end position="207"/>
    </location>
</feature>
<dbReference type="GO" id="GO:0046677">
    <property type="term" value="P:response to antibiotic"/>
    <property type="evidence" value="ECO:0007669"/>
    <property type="project" value="TreeGrafter"/>
</dbReference>
<accession>A0A386HRM1</accession>
<organism evidence="7 8">
    <name type="scientific">Arachidicoccus soli</name>
    <dbReference type="NCBI Taxonomy" id="2341117"/>
    <lineage>
        <taxon>Bacteria</taxon>
        <taxon>Pseudomonadati</taxon>
        <taxon>Bacteroidota</taxon>
        <taxon>Chitinophagia</taxon>
        <taxon>Chitinophagales</taxon>
        <taxon>Chitinophagaceae</taxon>
        <taxon>Arachidicoccus</taxon>
    </lineage>
</organism>
<gene>
    <name evidence="7" type="ORF">D6B99_11055</name>
</gene>
<evidence type="ECO:0000259" key="3">
    <source>
        <dbReference type="Pfam" id="PF25876"/>
    </source>
</evidence>
<dbReference type="GO" id="GO:0005886">
    <property type="term" value="C:plasma membrane"/>
    <property type="evidence" value="ECO:0007669"/>
    <property type="project" value="TreeGrafter"/>
</dbReference>
<dbReference type="EMBL" id="CP032489">
    <property type="protein sequence ID" value="AYD48081.1"/>
    <property type="molecule type" value="Genomic_DNA"/>
</dbReference>
<dbReference type="PANTHER" id="PTHR30158:SF23">
    <property type="entry name" value="MULTIDRUG RESISTANCE PROTEIN MEXA"/>
    <property type="match status" value="1"/>
</dbReference>
<evidence type="ECO:0000313" key="7">
    <source>
        <dbReference type="EMBL" id="AYD48081.1"/>
    </source>
</evidence>
<dbReference type="Pfam" id="PF25917">
    <property type="entry name" value="BSH_RND"/>
    <property type="match status" value="1"/>
</dbReference>
<dbReference type="PANTHER" id="PTHR30158">
    <property type="entry name" value="ACRA/E-RELATED COMPONENT OF DRUG EFFLUX TRANSPORTER"/>
    <property type="match status" value="1"/>
</dbReference>
<dbReference type="SUPFAM" id="SSF111369">
    <property type="entry name" value="HlyD-like secretion proteins"/>
    <property type="match status" value="1"/>
</dbReference>
<dbReference type="Gene3D" id="2.40.50.100">
    <property type="match status" value="1"/>
</dbReference>
<comment type="similarity">
    <text evidence="1">Belongs to the membrane fusion protein (MFP) (TC 8.A.1) family.</text>
</comment>
<dbReference type="InterPro" id="IPR058626">
    <property type="entry name" value="MdtA-like_b-barrel"/>
</dbReference>
<feature type="coiled-coil region" evidence="2">
    <location>
        <begin position="139"/>
        <end position="166"/>
    </location>
</feature>
<dbReference type="Gene3D" id="2.40.30.170">
    <property type="match status" value="1"/>
</dbReference>
<dbReference type="Gene3D" id="2.40.420.20">
    <property type="match status" value="1"/>
</dbReference>
<evidence type="ECO:0000256" key="2">
    <source>
        <dbReference type="SAM" id="Coils"/>
    </source>
</evidence>
<dbReference type="InterPro" id="IPR058637">
    <property type="entry name" value="YknX-like_C"/>
</dbReference>
<evidence type="ECO:0000259" key="6">
    <source>
        <dbReference type="Pfam" id="PF25989"/>
    </source>
</evidence>
<dbReference type="NCBIfam" id="TIGR01730">
    <property type="entry name" value="RND_mfp"/>
    <property type="match status" value="1"/>
</dbReference>
<dbReference type="InterPro" id="IPR058624">
    <property type="entry name" value="MdtA-like_HH"/>
</dbReference>
<keyword evidence="2" id="KW-0175">Coiled coil</keyword>
<proteinExistence type="inferred from homology"/>
<evidence type="ECO:0000259" key="4">
    <source>
        <dbReference type="Pfam" id="PF25917"/>
    </source>
</evidence>
<feature type="domain" description="YknX-like C-terminal permuted SH3-like" evidence="6">
    <location>
        <begin position="309"/>
        <end position="376"/>
    </location>
</feature>
<dbReference type="PROSITE" id="PS51257">
    <property type="entry name" value="PROKAR_LIPOPROTEIN"/>
    <property type="match status" value="1"/>
</dbReference>
<dbReference type="AlphaFoldDB" id="A0A386HRM1"/>
<protein>
    <submittedName>
        <fullName evidence="7">Efflux RND transporter periplasmic adaptor subunit</fullName>
    </submittedName>
</protein>
<dbReference type="InterPro" id="IPR006143">
    <property type="entry name" value="RND_pump_MFP"/>
</dbReference>
<dbReference type="Gene3D" id="1.10.287.470">
    <property type="entry name" value="Helix hairpin bin"/>
    <property type="match status" value="1"/>
</dbReference>
<name>A0A386HRM1_9BACT</name>
<dbReference type="InterPro" id="IPR058625">
    <property type="entry name" value="MdtA-like_BSH"/>
</dbReference>
<evidence type="ECO:0000256" key="1">
    <source>
        <dbReference type="ARBA" id="ARBA00009477"/>
    </source>
</evidence>
<evidence type="ECO:0000259" key="5">
    <source>
        <dbReference type="Pfam" id="PF25944"/>
    </source>
</evidence>
<evidence type="ECO:0000313" key="8">
    <source>
        <dbReference type="Proteomes" id="UP000266118"/>
    </source>
</evidence>
<feature type="domain" description="Multidrug resistance protein MdtA-like alpha-helical hairpin" evidence="3">
    <location>
        <begin position="108"/>
        <end position="177"/>
    </location>
</feature>
<dbReference type="Pfam" id="PF25989">
    <property type="entry name" value="YknX_C"/>
    <property type="match status" value="1"/>
</dbReference>
<dbReference type="Proteomes" id="UP000266118">
    <property type="component" value="Chromosome"/>
</dbReference>
<sequence>MGNMKNYKNEYLLGLIAFSMIALSGCISKSSANQTATMPLPTLPVLELENKNIHTYKEFTASLEGSKDIELRPQVNGILTNIYVDEGAYVHKGQVIFKIDGRPYNEQQKSAHADLLASKAALQNAKINMDKLLPLVKNNVVSKVQLESAQAQYEQAKANVAVAEAAESSAGINVGFTTIKAPADGYIGRIPYKTGSLVGINSPEALTVLSQTKEVYVYFSMSEIDFLHFTSSVPGKTLEEKISHIPPVTLLLADNTVYPEKGKVEIVEGQFDKSMGAISFRAVFLNPNGLLRSGNTGRIRIPDQTVDGVVVPQEATFEIQNKTYVFIVNDSNKVTSKQIGIEESSGNYFVVNKGVKSNDKIVYAGFDRLSDGTAIQPEQISMDSLLKASPLE</sequence>
<reference evidence="7 8" key="1">
    <citation type="submission" date="2018-09" db="EMBL/GenBank/DDBJ databases">
        <title>Arachidicoccus sp. nov., a bacterium isolated from soil.</title>
        <authorList>
            <person name="Weon H.-Y."/>
            <person name="Kwon S.-W."/>
            <person name="Lee S.A."/>
        </authorList>
    </citation>
    <scope>NUCLEOTIDE SEQUENCE [LARGE SCALE GENOMIC DNA]</scope>
    <source>
        <strain evidence="7 8">KIS59-12</strain>
    </source>
</reference>
<feature type="domain" description="Multidrug resistance protein MdtA-like beta-barrel" evidence="5">
    <location>
        <begin position="215"/>
        <end position="301"/>
    </location>
</feature>
<dbReference type="Pfam" id="PF25944">
    <property type="entry name" value="Beta-barrel_RND"/>
    <property type="match status" value="1"/>
</dbReference>
<keyword evidence="8" id="KW-1185">Reference proteome</keyword>